<dbReference type="Pfam" id="PF08240">
    <property type="entry name" value="ADH_N"/>
    <property type="match status" value="1"/>
</dbReference>
<keyword evidence="4" id="KW-0862">Zinc</keyword>
<dbReference type="GO" id="GO:0004022">
    <property type="term" value="F:alcohol dehydrogenase (NAD+) activity"/>
    <property type="evidence" value="ECO:0007669"/>
    <property type="project" value="TreeGrafter"/>
</dbReference>
<dbReference type="PANTHER" id="PTHR42940">
    <property type="entry name" value="ALCOHOL DEHYDROGENASE 1-RELATED"/>
    <property type="match status" value="1"/>
</dbReference>
<evidence type="ECO:0000256" key="1">
    <source>
        <dbReference type="ARBA" id="ARBA00001947"/>
    </source>
</evidence>
<protein>
    <submittedName>
        <fullName evidence="7">GroES-like protein</fullName>
    </submittedName>
</protein>
<evidence type="ECO:0000256" key="2">
    <source>
        <dbReference type="ARBA" id="ARBA00008072"/>
    </source>
</evidence>
<reference evidence="8" key="1">
    <citation type="submission" date="2018-05" db="EMBL/GenBank/DDBJ databases">
        <title>Draft genome sequence of Stemphylium lycopersici strain CIDEFI 213.</title>
        <authorList>
            <person name="Medina R."/>
            <person name="Franco M.E.E."/>
            <person name="Lucentini C.G."/>
            <person name="Saparrat M.C.N."/>
            <person name="Balatti P.A."/>
        </authorList>
    </citation>
    <scope>NUCLEOTIDE SEQUENCE [LARGE SCALE GENOMIC DNA]</scope>
    <source>
        <strain evidence="8">CIDEFI 213</strain>
    </source>
</reference>
<proteinExistence type="inferred from homology"/>
<name>A0A364N157_STELY</name>
<dbReference type="PANTHER" id="PTHR42940:SF8">
    <property type="entry name" value="VACUOLAR PROTEIN SORTING-ASSOCIATED PROTEIN 11"/>
    <property type="match status" value="1"/>
</dbReference>
<dbReference type="EMBL" id="QGDH01000077">
    <property type="protein sequence ID" value="RAR09212.1"/>
    <property type="molecule type" value="Genomic_DNA"/>
</dbReference>
<dbReference type="Gene3D" id="3.90.180.10">
    <property type="entry name" value="Medium-chain alcohol dehydrogenases, catalytic domain"/>
    <property type="match status" value="2"/>
</dbReference>
<dbReference type="InterPro" id="IPR036291">
    <property type="entry name" value="NAD(P)-bd_dom_sf"/>
</dbReference>
<keyword evidence="3" id="KW-0479">Metal-binding</keyword>
<gene>
    <name evidence="7" type="ORF">DDE83_005583</name>
</gene>
<dbReference type="InterPro" id="IPR011032">
    <property type="entry name" value="GroES-like_sf"/>
</dbReference>
<comment type="caution">
    <text evidence="7">The sequence shown here is derived from an EMBL/GenBank/DDBJ whole genome shotgun (WGS) entry which is preliminary data.</text>
</comment>
<evidence type="ECO:0000256" key="4">
    <source>
        <dbReference type="ARBA" id="ARBA00022833"/>
    </source>
</evidence>
<dbReference type="GO" id="GO:0046872">
    <property type="term" value="F:metal ion binding"/>
    <property type="evidence" value="ECO:0007669"/>
    <property type="project" value="UniProtKB-KW"/>
</dbReference>
<dbReference type="SUPFAM" id="SSF50129">
    <property type="entry name" value="GroES-like"/>
    <property type="match status" value="1"/>
</dbReference>
<evidence type="ECO:0000259" key="6">
    <source>
        <dbReference type="Pfam" id="PF08240"/>
    </source>
</evidence>
<evidence type="ECO:0000313" key="7">
    <source>
        <dbReference type="EMBL" id="RAR09212.1"/>
    </source>
</evidence>
<feature type="domain" description="Alcohol dehydrogenase-like N-terminal" evidence="6">
    <location>
        <begin position="10"/>
        <end position="73"/>
    </location>
</feature>
<evidence type="ECO:0000256" key="3">
    <source>
        <dbReference type="ARBA" id="ARBA00022723"/>
    </source>
</evidence>
<dbReference type="InterPro" id="IPR013154">
    <property type="entry name" value="ADH-like_N"/>
</dbReference>
<evidence type="ECO:0000256" key="5">
    <source>
        <dbReference type="ARBA" id="ARBA00023002"/>
    </source>
</evidence>
<dbReference type="SUPFAM" id="SSF51735">
    <property type="entry name" value="NAD(P)-binding Rossmann-fold domains"/>
    <property type="match status" value="1"/>
</dbReference>
<dbReference type="GO" id="GO:0005737">
    <property type="term" value="C:cytoplasm"/>
    <property type="evidence" value="ECO:0007669"/>
    <property type="project" value="TreeGrafter"/>
</dbReference>
<keyword evidence="8" id="KW-1185">Reference proteome</keyword>
<evidence type="ECO:0000313" key="8">
    <source>
        <dbReference type="Proteomes" id="UP000249619"/>
    </source>
</evidence>
<dbReference type="Proteomes" id="UP000249619">
    <property type="component" value="Unassembled WGS sequence"/>
</dbReference>
<keyword evidence="5" id="KW-0560">Oxidoreductase</keyword>
<comment type="cofactor">
    <cofactor evidence="1">
        <name>Zn(2+)</name>
        <dbReference type="ChEBI" id="CHEBI:29105"/>
    </cofactor>
</comment>
<sequence length="291" mass="31550">MAMYIDIPSQGAAVIRTKAAGVLSYHRDVYNGDRHYSFLTPIVGGFSAIGHVAALGSDATSLKEGQLVYIDCVIHARDNPDTPFLSTIHESHTKVPFGDLRDIRLKPGETIIVSPLAGGYSGGGVLVAIAMGARGIAMGCNEAKHAMLKNYVLAGKPNDQIEIVKITGDEAMDLQALQSFVTIDAVLDLTPPHASKSLRLRDAASALYRGGRVSVVGFVEQPVVSWTFVGKNIMMKGKLMYERNDIVQFFRMLEGGLFLQGRKFVKTKTFPLGGWEKALMLPVSIQELANK</sequence>
<comment type="similarity">
    <text evidence="2">Belongs to the zinc-containing alcohol dehydrogenase family.</text>
</comment>
<dbReference type="AlphaFoldDB" id="A0A364N157"/>
<dbReference type="Gene3D" id="3.40.50.720">
    <property type="entry name" value="NAD(P)-binding Rossmann-like Domain"/>
    <property type="match status" value="1"/>
</dbReference>
<organism evidence="7 8">
    <name type="scientific">Stemphylium lycopersici</name>
    <name type="common">Tomato gray leaf spot disease fungus</name>
    <name type="synonym">Thyrospora lycopersici</name>
    <dbReference type="NCBI Taxonomy" id="183478"/>
    <lineage>
        <taxon>Eukaryota</taxon>
        <taxon>Fungi</taxon>
        <taxon>Dikarya</taxon>
        <taxon>Ascomycota</taxon>
        <taxon>Pezizomycotina</taxon>
        <taxon>Dothideomycetes</taxon>
        <taxon>Pleosporomycetidae</taxon>
        <taxon>Pleosporales</taxon>
        <taxon>Pleosporineae</taxon>
        <taxon>Pleosporaceae</taxon>
        <taxon>Stemphylium</taxon>
    </lineage>
</organism>
<accession>A0A364N157</accession>